<accession>A0A327R1U4</accession>
<comment type="caution">
    <text evidence="1">The sequence shown here is derived from an EMBL/GenBank/DDBJ whole genome shotgun (WGS) entry which is preliminary data.</text>
</comment>
<dbReference type="InterPro" id="IPR016181">
    <property type="entry name" value="Acyl_CoA_acyltransferase"/>
</dbReference>
<dbReference type="SUPFAM" id="SSF55729">
    <property type="entry name" value="Acyl-CoA N-acyltransferases (Nat)"/>
    <property type="match status" value="1"/>
</dbReference>
<evidence type="ECO:0000313" key="1">
    <source>
        <dbReference type="EMBL" id="RAJ10819.1"/>
    </source>
</evidence>
<sequence length="392" mass="45761">MKQTAGMELILVDNPQKAKLFIEVHAIINKHTTNWIRPLDKDIEQVFDPKKNKTFRSGELARWILKDNNGNYIGRIAAFVNKKYKTVGDEQPTGGCGFFDCIDNQEAANLLFDTAKNWLAERGMEAMDGPINFGERDNWWGLVVEGFHEPLYGMNFNPPYYQKLLETYGFQPFFHQLCFSLNVRDRVMEKHYTRHDAIAKDPAYSARYIDKSNLKKYAEDFATIYNQAWKQHGSGKDMAPAQAYLIFKKMKMVMDPKVVWFVYHNDVPIGCWLNLPELNQYFKHLNGKFGLFQKLYFLWLKMTRPNKKLTGIVFGLIPEFQGKGVDSFMIMEGAKIIQHELPYTDYEMQWIGDFNPKMVNVAASLGGFVSRKLTTYRYLFDRTKEFHRHPTV</sequence>
<dbReference type="AlphaFoldDB" id="A0A327R1U4"/>
<organism evidence="1 2">
    <name type="scientific">Chitinophaga skermanii</name>
    <dbReference type="NCBI Taxonomy" id="331697"/>
    <lineage>
        <taxon>Bacteria</taxon>
        <taxon>Pseudomonadati</taxon>
        <taxon>Bacteroidota</taxon>
        <taxon>Chitinophagia</taxon>
        <taxon>Chitinophagales</taxon>
        <taxon>Chitinophagaceae</taxon>
        <taxon>Chitinophaga</taxon>
    </lineage>
</organism>
<evidence type="ECO:0008006" key="3">
    <source>
        <dbReference type="Google" id="ProtNLM"/>
    </source>
</evidence>
<reference evidence="1 2" key="1">
    <citation type="submission" date="2018-06" db="EMBL/GenBank/DDBJ databases">
        <title>Genomic Encyclopedia of Archaeal and Bacterial Type Strains, Phase II (KMG-II): from individual species to whole genera.</title>
        <authorList>
            <person name="Goeker M."/>
        </authorList>
    </citation>
    <scope>NUCLEOTIDE SEQUENCE [LARGE SCALE GENOMIC DNA]</scope>
    <source>
        <strain evidence="1 2">DSM 23857</strain>
    </source>
</reference>
<name>A0A327R1U4_9BACT</name>
<evidence type="ECO:0000313" key="2">
    <source>
        <dbReference type="Proteomes" id="UP000249547"/>
    </source>
</evidence>
<gene>
    <name evidence="1" type="ORF">LX64_00426</name>
</gene>
<proteinExistence type="predicted"/>
<dbReference type="PANTHER" id="PTHR41368:SF1">
    <property type="entry name" value="PROTEIN YGHO"/>
    <property type="match status" value="1"/>
</dbReference>
<dbReference type="InterPro" id="IPR039968">
    <property type="entry name" value="BcerS-like"/>
</dbReference>
<dbReference type="EMBL" id="QLLL01000001">
    <property type="protein sequence ID" value="RAJ10819.1"/>
    <property type="molecule type" value="Genomic_DNA"/>
</dbReference>
<keyword evidence="2" id="KW-1185">Reference proteome</keyword>
<dbReference type="Proteomes" id="UP000249547">
    <property type="component" value="Unassembled WGS sequence"/>
</dbReference>
<dbReference type="PANTHER" id="PTHR41368">
    <property type="entry name" value="PROTEIN YGHO"/>
    <property type="match status" value="1"/>
</dbReference>
<protein>
    <recommendedName>
        <fullName evidence="3">N-acetyltransferase domain-containing protein</fullName>
    </recommendedName>
</protein>